<dbReference type="GO" id="GO:0005673">
    <property type="term" value="C:transcription factor TFIIE complex"/>
    <property type="evidence" value="ECO:0007669"/>
    <property type="project" value="TreeGrafter"/>
</dbReference>
<dbReference type="PANTHER" id="PTHR13097:SF7">
    <property type="entry name" value="GENERAL TRANSCRIPTION FACTOR IIE SUBUNIT 1"/>
    <property type="match status" value="1"/>
</dbReference>
<comment type="caution">
    <text evidence="1">The sequence shown here is derived from an EMBL/GenBank/DDBJ whole genome shotgun (WGS) entry which is preliminary data.</text>
</comment>
<evidence type="ECO:0000313" key="2">
    <source>
        <dbReference type="Proteomes" id="UP001180020"/>
    </source>
</evidence>
<reference evidence="1" key="1">
    <citation type="journal article" date="2023" name="Nat. Commun.">
        <title>Diploid and tetraploid genomes of Acorus and the evolution of monocots.</title>
        <authorList>
            <person name="Ma L."/>
            <person name="Liu K.W."/>
            <person name="Li Z."/>
            <person name="Hsiao Y.Y."/>
            <person name="Qi Y."/>
            <person name="Fu T."/>
            <person name="Tang G.D."/>
            <person name="Zhang D."/>
            <person name="Sun W.H."/>
            <person name="Liu D.K."/>
            <person name="Li Y."/>
            <person name="Chen G.Z."/>
            <person name="Liu X.D."/>
            <person name="Liao X.Y."/>
            <person name="Jiang Y.T."/>
            <person name="Yu X."/>
            <person name="Hao Y."/>
            <person name="Huang J."/>
            <person name="Zhao X.W."/>
            <person name="Ke S."/>
            <person name="Chen Y.Y."/>
            <person name="Wu W.L."/>
            <person name="Hsu J.L."/>
            <person name="Lin Y.F."/>
            <person name="Huang M.D."/>
            <person name="Li C.Y."/>
            <person name="Huang L."/>
            <person name="Wang Z.W."/>
            <person name="Zhao X."/>
            <person name="Zhong W.Y."/>
            <person name="Peng D.H."/>
            <person name="Ahmad S."/>
            <person name="Lan S."/>
            <person name="Zhang J.S."/>
            <person name="Tsai W.C."/>
            <person name="Van de Peer Y."/>
            <person name="Liu Z.J."/>
        </authorList>
    </citation>
    <scope>NUCLEOTIDE SEQUENCE</scope>
    <source>
        <strain evidence="1">CP</strain>
    </source>
</reference>
<reference evidence="1" key="2">
    <citation type="submission" date="2023-06" db="EMBL/GenBank/DDBJ databases">
        <authorList>
            <person name="Ma L."/>
            <person name="Liu K.-W."/>
            <person name="Li Z."/>
            <person name="Hsiao Y.-Y."/>
            <person name="Qi Y."/>
            <person name="Fu T."/>
            <person name="Tang G."/>
            <person name="Zhang D."/>
            <person name="Sun W.-H."/>
            <person name="Liu D.-K."/>
            <person name="Li Y."/>
            <person name="Chen G.-Z."/>
            <person name="Liu X.-D."/>
            <person name="Liao X.-Y."/>
            <person name="Jiang Y.-T."/>
            <person name="Yu X."/>
            <person name="Hao Y."/>
            <person name="Huang J."/>
            <person name="Zhao X.-W."/>
            <person name="Ke S."/>
            <person name="Chen Y.-Y."/>
            <person name="Wu W.-L."/>
            <person name="Hsu J.-L."/>
            <person name="Lin Y.-F."/>
            <person name="Huang M.-D."/>
            <person name="Li C.-Y."/>
            <person name="Huang L."/>
            <person name="Wang Z.-W."/>
            <person name="Zhao X."/>
            <person name="Zhong W.-Y."/>
            <person name="Peng D.-H."/>
            <person name="Ahmad S."/>
            <person name="Lan S."/>
            <person name="Zhang J.-S."/>
            <person name="Tsai W.-C."/>
            <person name="Van De Peer Y."/>
            <person name="Liu Z.-J."/>
        </authorList>
    </citation>
    <scope>NUCLEOTIDE SEQUENCE</scope>
    <source>
        <strain evidence="1">CP</strain>
        <tissue evidence="1">Leaves</tissue>
    </source>
</reference>
<name>A0AAV9D5Q8_ACOCL</name>
<proteinExistence type="predicted"/>
<dbReference type="EMBL" id="JAUJYO010000015">
    <property type="protein sequence ID" value="KAK1296547.1"/>
    <property type="molecule type" value="Genomic_DNA"/>
</dbReference>
<organism evidence="1 2">
    <name type="scientific">Acorus calamus</name>
    <name type="common">Sweet flag</name>
    <dbReference type="NCBI Taxonomy" id="4465"/>
    <lineage>
        <taxon>Eukaryota</taxon>
        <taxon>Viridiplantae</taxon>
        <taxon>Streptophyta</taxon>
        <taxon>Embryophyta</taxon>
        <taxon>Tracheophyta</taxon>
        <taxon>Spermatophyta</taxon>
        <taxon>Magnoliopsida</taxon>
        <taxon>Liliopsida</taxon>
        <taxon>Acoraceae</taxon>
        <taxon>Acorus</taxon>
    </lineage>
</organism>
<dbReference type="GO" id="GO:0006367">
    <property type="term" value="P:transcription initiation at RNA polymerase II promoter"/>
    <property type="evidence" value="ECO:0007669"/>
    <property type="project" value="TreeGrafter"/>
</dbReference>
<protein>
    <submittedName>
        <fullName evidence="1">Uncharacterized protein</fullName>
    </submittedName>
</protein>
<keyword evidence="2" id="KW-1185">Reference proteome</keyword>
<gene>
    <name evidence="1" type="ORF">QJS10_CPB15g00437</name>
</gene>
<dbReference type="Proteomes" id="UP001180020">
    <property type="component" value="Unassembled WGS sequence"/>
</dbReference>
<sequence>MRYSSFDVLRLLSTKDDSFHCEKCDGKLVAGSDKLAAEEMGDADNNARRRCREKLKDMLQKIERPHVSILFERFS</sequence>
<dbReference type="PANTHER" id="PTHR13097">
    <property type="entry name" value="TRANSCRIPTION INITIATION FACTOR IIE, ALPHA SUBUNIT"/>
    <property type="match status" value="1"/>
</dbReference>
<dbReference type="InterPro" id="IPR039997">
    <property type="entry name" value="TFE"/>
</dbReference>
<evidence type="ECO:0000313" key="1">
    <source>
        <dbReference type="EMBL" id="KAK1296547.1"/>
    </source>
</evidence>
<dbReference type="AlphaFoldDB" id="A0AAV9D5Q8"/>
<accession>A0AAV9D5Q8</accession>